<dbReference type="InterPro" id="IPR001245">
    <property type="entry name" value="Ser-Thr/Tyr_kinase_cat_dom"/>
</dbReference>
<evidence type="ECO:0000256" key="1">
    <source>
        <dbReference type="ARBA" id="ARBA00004479"/>
    </source>
</evidence>
<evidence type="ECO:0000256" key="8">
    <source>
        <dbReference type="SAM" id="SignalP"/>
    </source>
</evidence>
<evidence type="ECO:0000313" key="10">
    <source>
        <dbReference type="Proteomes" id="UP000813463"/>
    </source>
</evidence>
<dbReference type="PANTHER" id="PTHR48006">
    <property type="entry name" value="LEUCINE-RICH REPEAT-CONTAINING PROTEIN DDB_G0281931-RELATED"/>
    <property type="match status" value="1"/>
</dbReference>
<keyword evidence="11" id="KW-0418">Kinase</keyword>
<protein>
    <submittedName>
        <fullName evidence="11">Calmodulin-binding receptor kinase CaMRLK</fullName>
    </submittedName>
</protein>
<proteinExistence type="predicted"/>
<dbReference type="GeneID" id="110804572"/>
<keyword evidence="11" id="KW-0675">Receptor</keyword>
<keyword evidence="3 7" id="KW-0812">Transmembrane</keyword>
<dbReference type="Pfam" id="PF13855">
    <property type="entry name" value="LRR_8"/>
    <property type="match status" value="1"/>
</dbReference>
<feature type="domain" description="Protein kinase" evidence="9">
    <location>
        <begin position="438"/>
        <end position="717"/>
    </location>
</feature>
<organism evidence="10 11">
    <name type="scientific">Spinacia oleracea</name>
    <name type="common">Spinach</name>
    <dbReference type="NCBI Taxonomy" id="3562"/>
    <lineage>
        <taxon>Eukaryota</taxon>
        <taxon>Viridiplantae</taxon>
        <taxon>Streptophyta</taxon>
        <taxon>Embryophyta</taxon>
        <taxon>Tracheophyta</taxon>
        <taxon>Spermatophyta</taxon>
        <taxon>Magnoliopsida</taxon>
        <taxon>eudicotyledons</taxon>
        <taxon>Gunneridae</taxon>
        <taxon>Pentapetalae</taxon>
        <taxon>Caryophyllales</taxon>
        <taxon>Chenopodiaceae</taxon>
        <taxon>Chenopodioideae</taxon>
        <taxon>Anserineae</taxon>
        <taxon>Spinacia</taxon>
    </lineage>
</organism>
<dbReference type="SUPFAM" id="SSF56112">
    <property type="entry name" value="Protein kinase-like (PK-like)"/>
    <property type="match status" value="1"/>
</dbReference>
<feature type="chain" id="PRO_5046921910" evidence="8">
    <location>
        <begin position="26"/>
        <end position="717"/>
    </location>
</feature>
<dbReference type="SUPFAM" id="SSF52058">
    <property type="entry name" value="L domain-like"/>
    <property type="match status" value="1"/>
</dbReference>
<evidence type="ECO:0000256" key="3">
    <source>
        <dbReference type="ARBA" id="ARBA00022692"/>
    </source>
</evidence>
<dbReference type="Proteomes" id="UP000813463">
    <property type="component" value="Chromosome 5"/>
</dbReference>
<evidence type="ECO:0000313" key="11">
    <source>
        <dbReference type="RefSeq" id="XP_021865871.2"/>
    </source>
</evidence>
<evidence type="ECO:0000256" key="7">
    <source>
        <dbReference type="SAM" id="Phobius"/>
    </source>
</evidence>
<dbReference type="SMART" id="SM00369">
    <property type="entry name" value="LRR_TYP"/>
    <property type="match status" value="3"/>
</dbReference>
<dbReference type="InterPro" id="IPR011009">
    <property type="entry name" value="Kinase-like_dom_sf"/>
</dbReference>
<dbReference type="GO" id="GO:0004672">
    <property type="term" value="F:protein kinase activity"/>
    <property type="evidence" value="ECO:0000318"/>
    <property type="project" value="GO_Central"/>
</dbReference>
<dbReference type="Gene3D" id="1.10.510.10">
    <property type="entry name" value="Transferase(Phosphotransferase) domain 1"/>
    <property type="match status" value="2"/>
</dbReference>
<accession>A0A9R0KBM4</accession>
<dbReference type="PROSITE" id="PS50011">
    <property type="entry name" value="PROTEIN_KINASE_DOM"/>
    <property type="match status" value="1"/>
</dbReference>
<evidence type="ECO:0000256" key="4">
    <source>
        <dbReference type="ARBA" id="ARBA00022737"/>
    </source>
</evidence>
<dbReference type="Gene3D" id="3.30.200.20">
    <property type="entry name" value="Phosphorylase Kinase, domain 1"/>
    <property type="match status" value="1"/>
</dbReference>
<evidence type="ECO:0000256" key="5">
    <source>
        <dbReference type="ARBA" id="ARBA00022989"/>
    </source>
</evidence>
<dbReference type="InterPro" id="IPR000719">
    <property type="entry name" value="Prot_kinase_dom"/>
</dbReference>
<keyword evidence="10" id="KW-1185">Reference proteome</keyword>
<keyword evidence="2" id="KW-0433">Leucine-rich repeat</keyword>
<dbReference type="InterPro" id="IPR032675">
    <property type="entry name" value="LRR_dom_sf"/>
</dbReference>
<reference evidence="10" key="1">
    <citation type="journal article" date="2021" name="Nat. Commun.">
        <title>Genomic analyses provide insights into spinach domestication and the genetic basis of agronomic traits.</title>
        <authorList>
            <person name="Cai X."/>
            <person name="Sun X."/>
            <person name="Xu C."/>
            <person name="Sun H."/>
            <person name="Wang X."/>
            <person name="Ge C."/>
            <person name="Zhang Z."/>
            <person name="Wang Q."/>
            <person name="Fei Z."/>
            <person name="Jiao C."/>
            <person name="Wang Q."/>
        </authorList>
    </citation>
    <scope>NUCLEOTIDE SEQUENCE [LARGE SCALE GENOMIC DNA]</scope>
    <source>
        <strain evidence="10">cv. Varoflay</strain>
    </source>
</reference>
<dbReference type="Pfam" id="PF07714">
    <property type="entry name" value="PK_Tyr_Ser-Thr"/>
    <property type="match status" value="1"/>
</dbReference>
<comment type="subcellular location">
    <subcellularLocation>
        <location evidence="1">Membrane</location>
        <topology evidence="1">Single-pass type I membrane protein</topology>
    </subcellularLocation>
</comment>
<dbReference type="InterPro" id="IPR003591">
    <property type="entry name" value="Leu-rich_rpt_typical-subtyp"/>
</dbReference>
<sequence length="717" mass="80179">MECYSYSPTLLILFFLLILPESGFAGRVFLNTSITRVHSTCTTLTPTTNATATADFQLVLKAFRSVTGFNSTLFLHHYNKQTTTTITDTCSPPITELNLSFHNLSGTISWNFLKNLSHLHSLDLSHNYLKGSVPSWLWSLNSLLKVNLSTNQFGGSIVIPHSSQFSGIQSINLSHNRFTKLVNFSGFSNLTSFDVSQNDLRVLQSGFLQNSSKLEFLNIANCNLSGNLSSPIKSLRNLKFLDVSSNNLTDKFPNDFPPLEKLEFLNISSNKFMGNFSKDSRYYHKFGKSAFLRAGNFSFSNVLVTNSKIPHHKIARRELPKEEKKQRKDRAHKSRKVGHKFIIGVSFGSLMIVVLGCGCLYLILRRRKVGRSKKKWVISKPVQSPFKMDKSGPYNFETESGSSWMVEIKEPSSAPVVMFEKPLMNLSFKDLIGATCHFGRESQLGEGRCGPLYRAVLPGELHVAIKVLENARGVDHGEAIAIFEDLSKLKHPNLLPISGYCIAGKEKLVLYEFMSNGDLHSWLHELPPGRPNVDDWSTDTWDCQIDPEATPDNSNINNMASPEKLNWLTRHRIALGVARGLAYLHHAGSKPVVHGHLVPSNILLTDDLEPRVADYNMHLIENVGSTEDDVYGFGLIVIELMTGQTIDSDTLNRVRRAIRDGKGSRLLDKRLKLDDNDDLAKGAVECLRVGYLSTAENTSKRPTMQQVVGLLKDIHPS</sequence>
<keyword evidence="4" id="KW-0677">Repeat</keyword>
<keyword evidence="5 7" id="KW-1133">Transmembrane helix</keyword>
<dbReference type="RefSeq" id="XP_021865871.2">
    <property type="nucleotide sequence ID" value="XM_022010179.2"/>
</dbReference>
<reference evidence="11" key="2">
    <citation type="submission" date="2025-08" db="UniProtKB">
        <authorList>
            <consortium name="RefSeq"/>
        </authorList>
    </citation>
    <scope>IDENTIFICATION</scope>
    <source>
        <tissue evidence="11">Leaf</tissue>
    </source>
</reference>
<dbReference type="Pfam" id="PF00560">
    <property type="entry name" value="LRR_1"/>
    <property type="match status" value="2"/>
</dbReference>
<dbReference type="GO" id="GO:0005524">
    <property type="term" value="F:ATP binding"/>
    <property type="evidence" value="ECO:0007669"/>
    <property type="project" value="InterPro"/>
</dbReference>
<dbReference type="GO" id="GO:0045088">
    <property type="term" value="P:regulation of innate immune response"/>
    <property type="evidence" value="ECO:0000318"/>
    <property type="project" value="GO_Central"/>
</dbReference>
<keyword evidence="11" id="KW-0808">Transferase</keyword>
<evidence type="ECO:0000256" key="2">
    <source>
        <dbReference type="ARBA" id="ARBA00022614"/>
    </source>
</evidence>
<feature type="transmembrane region" description="Helical" evidence="7">
    <location>
        <begin position="341"/>
        <end position="364"/>
    </location>
</feature>
<evidence type="ECO:0000256" key="6">
    <source>
        <dbReference type="ARBA" id="ARBA00023136"/>
    </source>
</evidence>
<evidence type="ECO:0000259" key="9">
    <source>
        <dbReference type="PROSITE" id="PS50011"/>
    </source>
</evidence>
<dbReference type="AlphaFoldDB" id="A0A9R0KBM4"/>
<dbReference type="PANTHER" id="PTHR48006:SF10">
    <property type="entry name" value="CALMODULIN-BINDING RECEPTOR KINASE CAMRLK"/>
    <property type="match status" value="1"/>
</dbReference>
<feature type="signal peptide" evidence="8">
    <location>
        <begin position="1"/>
        <end position="25"/>
    </location>
</feature>
<dbReference type="GO" id="GO:0016020">
    <property type="term" value="C:membrane"/>
    <property type="evidence" value="ECO:0007669"/>
    <property type="project" value="UniProtKB-SubCell"/>
</dbReference>
<dbReference type="KEGG" id="soe:110804572"/>
<dbReference type="Gene3D" id="3.80.10.10">
    <property type="entry name" value="Ribonuclease Inhibitor"/>
    <property type="match status" value="2"/>
</dbReference>
<keyword evidence="8" id="KW-0732">Signal</keyword>
<gene>
    <name evidence="11" type="primary">LOC110804572</name>
</gene>
<name>A0A9R0KBM4_SPIOL</name>
<dbReference type="InterPro" id="IPR001611">
    <property type="entry name" value="Leu-rich_rpt"/>
</dbReference>
<keyword evidence="6 7" id="KW-0472">Membrane</keyword>
<dbReference type="InterPro" id="IPR051824">
    <property type="entry name" value="LRR_Rcpt-Like_S/T_Kinase"/>
</dbReference>